<reference evidence="3" key="1">
    <citation type="submission" date="2009-08" db="EMBL/GenBank/DDBJ databases">
        <title>Annotation of Salpingoeca rosetta.</title>
        <authorList>
            <consortium name="The Broad Institute Genome Sequencing Platform"/>
            <person name="Russ C."/>
            <person name="Cuomo C."/>
            <person name="Burger G."/>
            <person name="Gray M.W."/>
            <person name="Holland P.W.H."/>
            <person name="King N."/>
            <person name="Lang F.B.F."/>
            <person name="Roger A.J."/>
            <person name="Ruiz-Trillo I."/>
            <person name="Young S.K."/>
            <person name="Zeng Q."/>
            <person name="Gargeya S."/>
            <person name="Alvarado L."/>
            <person name="Berlin A."/>
            <person name="Chapman S.B."/>
            <person name="Chen Z."/>
            <person name="Freedman E."/>
            <person name="Gellesch M."/>
            <person name="Goldberg J."/>
            <person name="Griggs A."/>
            <person name="Gujja S."/>
            <person name="Heilman E."/>
            <person name="Heiman D."/>
            <person name="Howarth C."/>
            <person name="Mehta T."/>
            <person name="Neiman D."/>
            <person name="Pearson M."/>
            <person name="Roberts A."/>
            <person name="Saif S."/>
            <person name="Shea T."/>
            <person name="Shenoy N."/>
            <person name="Sisk P."/>
            <person name="Stolte C."/>
            <person name="Sykes S."/>
            <person name="White J."/>
            <person name="Yandava C."/>
            <person name="Haas B."/>
            <person name="Nusbaum C."/>
            <person name="Birren B."/>
        </authorList>
    </citation>
    <scope>NUCLEOTIDE SEQUENCE [LARGE SCALE GENOMIC DNA]</scope>
    <source>
        <strain evidence="3">ATCC 50818</strain>
    </source>
</reference>
<organism evidence="4">
    <name type="scientific">Salpingoeca rosetta (strain ATCC 50818 / BSB-021)</name>
    <dbReference type="NCBI Taxonomy" id="946362"/>
    <lineage>
        <taxon>Eukaryota</taxon>
        <taxon>Choanoflagellata</taxon>
        <taxon>Craspedida</taxon>
        <taxon>Salpingoecidae</taxon>
        <taxon>Salpingoeca</taxon>
    </lineage>
</organism>
<accession>F2UPK9</accession>
<proteinExistence type="predicted"/>
<dbReference type="EMBL" id="GL832987">
    <property type="protein sequence ID" value="EGD79564.1"/>
    <property type="molecule type" value="Genomic_DNA"/>
</dbReference>
<feature type="compositionally biased region" description="Polar residues" evidence="1">
    <location>
        <begin position="166"/>
        <end position="178"/>
    </location>
</feature>
<name>F2UPK9_SALR5</name>
<evidence type="ECO:0000256" key="1">
    <source>
        <dbReference type="SAM" id="MobiDB-lite"/>
    </source>
</evidence>
<dbReference type="KEGG" id="sre:PTSG_10411"/>
<protein>
    <submittedName>
        <fullName evidence="3">Uncharacterized protein</fullName>
    </submittedName>
</protein>
<evidence type="ECO:0000313" key="3">
    <source>
        <dbReference type="EMBL" id="EGD79564.1"/>
    </source>
</evidence>
<feature type="compositionally biased region" description="Basic and acidic residues" evidence="1">
    <location>
        <begin position="179"/>
        <end position="194"/>
    </location>
</feature>
<dbReference type="RefSeq" id="XP_004988792.1">
    <property type="nucleotide sequence ID" value="XM_004988735.1"/>
</dbReference>
<feature type="compositionally biased region" description="Basic and acidic residues" evidence="1">
    <location>
        <begin position="143"/>
        <end position="163"/>
    </location>
</feature>
<feature type="region of interest" description="Disordered" evidence="1">
    <location>
        <begin position="135"/>
        <end position="195"/>
    </location>
</feature>
<gene>
    <name evidence="3" type="ORF">PTSG_10411</name>
</gene>
<dbReference type="InParanoid" id="F2UPK9"/>
<keyword evidence="2" id="KW-0732">Signal</keyword>
<feature type="signal peptide" evidence="2">
    <location>
        <begin position="1"/>
        <end position="29"/>
    </location>
</feature>
<dbReference type="AlphaFoldDB" id="F2UPK9"/>
<evidence type="ECO:0000256" key="2">
    <source>
        <dbReference type="SAM" id="SignalP"/>
    </source>
</evidence>
<keyword evidence="4" id="KW-1185">Reference proteome</keyword>
<dbReference type="Proteomes" id="UP000007799">
    <property type="component" value="Unassembled WGS sequence"/>
</dbReference>
<feature type="chain" id="PRO_5003287911" evidence="2">
    <location>
        <begin position="30"/>
        <end position="720"/>
    </location>
</feature>
<sequence length="720" mass="79098">MTAVAVTVKWERSPACIVLIRFLCICCDADEEDVAAVVQGDVHDQRHQDQRAQERHKRRELGSAVFLPLPTHAWTTIELWLGVTWDATCPFLRAQVRSVAAAPNSNNFWRKFQHCGRVFFCGLDKLEAWAADTRQAAHATTQKPREERGAADRTHRESGDKRNAPMMQTQEPCAQQQTHELETPSHENQHKDLGTAHSMPTPTPAVFSLYASLNSQADAERFQGLRTTVLANARAEHVFIQAQAPLASLTVSNADNVHINACSALIDSLAIRDVTSVVWLPATTQRSTACQLSNVQHVDLRTKGTLTEDLRAFAGIPSVGLATASDDTGVDLAPLHGVKQLRLPTEGTEAVRGHSVCQTAETLVLSHTSITPTDTLPVATVVNLSHMRAVPELLHLPNAIDIALGYGSKVRQFTCAPRIERLVIRDATGTPPCIPKFEHAYVVCLALPHLHLTSEQLVDLSNRVDKLVLRRLLRVPDDADSPHTSAGVVRGIPDHAHVCLDCFEIDGPVPPCVKELKALVEGSAVQGSFVSHVPRLSLIKDQRGHARINDVHLLSGRKVLQLTQVLLEGELASCEQLSLCRCRGRLGLTSIKSLDLNGAVVTTGDGSGDGDTNIDSGDGSDDSDNRALAETKLVITRVHHVTLCRLEECVIYDFGCFQDVQHLTLKECKLKDLASFPPVHVLVLRNCETMDEDGWCPDAVFVDRSPKKMEQLLLAERRRW</sequence>
<evidence type="ECO:0000313" key="4">
    <source>
        <dbReference type="Proteomes" id="UP000007799"/>
    </source>
</evidence>
<dbReference type="GeneID" id="16069327"/>